<dbReference type="EMBL" id="JAWWNJ010000027">
    <property type="protein sequence ID" value="KAK7029340.1"/>
    <property type="molecule type" value="Genomic_DNA"/>
</dbReference>
<dbReference type="AlphaFoldDB" id="A0AAW0BRE1"/>
<protein>
    <submittedName>
        <fullName evidence="2">Uncharacterized protein</fullName>
    </submittedName>
</protein>
<evidence type="ECO:0000256" key="1">
    <source>
        <dbReference type="SAM" id="MobiDB-lite"/>
    </source>
</evidence>
<accession>A0AAW0BRE1</accession>
<dbReference type="SUPFAM" id="SSF53098">
    <property type="entry name" value="Ribonuclease H-like"/>
    <property type="match status" value="1"/>
</dbReference>
<reference evidence="2 3" key="1">
    <citation type="journal article" date="2024" name="J Genomics">
        <title>Draft genome sequencing and assembly of Favolaschia claudopus CIRM-BRFM 2984 isolated from oak limbs.</title>
        <authorList>
            <person name="Navarro D."/>
            <person name="Drula E."/>
            <person name="Chaduli D."/>
            <person name="Cazenave R."/>
            <person name="Ahrendt S."/>
            <person name="Wang J."/>
            <person name="Lipzen A."/>
            <person name="Daum C."/>
            <person name="Barry K."/>
            <person name="Grigoriev I.V."/>
            <person name="Favel A."/>
            <person name="Rosso M.N."/>
            <person name="Martin F."/>
        </authorList>
    </citation>
    <scope>NUCLEOTIDE SEQUENCE [LARGE SCALE GENOMIC DNA]</scope>
    <source>
        <strain evidence="2 3">CIRM-BRFM 2984</strain>
    </source>
</reference>
<feature type="compositionally biased region" description="Polar residues" evidence="1">
    <location>
        <begin position="607"/>
        <end position="616"/>
    </location>
</feature>
<feature type="region of interest" description="Disordered" evidence="1">
    <location>
        <begin position="607"/>
        <end position="657"/>
    </location>
</feature>
<sequence length="657" mass="73192">MNTVPAFGDFADPQRYTGFVPSVSYLTAMSSTRQLNETNRMLISIHRVWRRTKQISMIGDFTRLKKQFTQLENQTINVIDLKQFAIQRALYSLAAKFLGVFLSKDRSLRTGEHWEQSVIASDLLNYAALDVYASRLIFDELSKTAALQRVQHDTPPGTRVALLTREGGAIAAYGQISHVQTSTYAGVRITKSRVLVDSDSVVIPSAAAILHFAPTNTSAQTKTKSDTLTLSHLRSLSNSPDSSFHLREPSERQTQAAPASSSAVPLDPALFHHTASSDLDPNEEEQEEDMDDKLLENEDQAEERLRTQMLEAHAEAGSGGPHSDIYRKFGAFHANQFQLVAAPRLTVNSLTDHRTYYNLQAMAKHEFGVNWEYHHDLALINRTSFLLNYLADIVPGVESYADWLNPDLYERTTEKFGICEVPESYAEFSCWNRVFSKPTGNGPYDENAVERFKLNGNNDWLRRCQGVALPIVPPTTPEARKYYFANVGDFVVEASISGKRKIGHESFANRWNSTADGKTRFYVSADLLAAFAKSWEKTNNARASQELISAKVDLAHQTRQLFQETNNLPFPNSLLGTATSSHPQEGLIEFEAGNPVPDSISTDIAISRPQIQSIAPSRQKLRTSSKEKSSANSVPTASQASHRISIQPSTSTEVRTL</sequence>
<dbReference type="GO" id="GO:0003676">
    <property type="term" value="F:nucleic acid binding"/>
    <property type="evidence" value="ECO:0007669"/>
    <property type="project" value="InterPro"/>
</dbReference>
<dbReference type="InterPro" id="IPR036397">
    <property type="entry name" value="RNaseH_sf"/>
</dbReference>
<feature type="compositionally biased region" description="Polar residues" evidence="1">
    <location>
        <begin position="252"/>
        <end position="263"/>
    </location>
</feature>
<feature type="compositionally biased region" description="Acidic residues" evidence="1">
    <location>
        <begin position="280"/>
        <end position="291"/>
    </location>
</feature>
<evidence type="ECO:0000313" key="2">
    <source>
        <dbReference type="EMBL" id="KAK7029340.1"/>
    </source>
</evidence>
<dbReference type="InterPro" id="IPR012337">
    <property type="entry name" value="RNaseH-like_sf"/>
</dbReference>
<feature type="region of interest" description="Disordered" evidence="1">
    <location>
        <begin position="234"/>
        <end position="292"/>
    </location>
</feature>
<dbReference type="Proteomes" id="UP001362999">
    <property type="component" value="Unassembled WGS sequence"/>
</dbReference>
<name>A0AAW0BRE1_9AGAR</name>
<organism evidence="2 3">
    <name type="scientific">Favolaschia claudopus</name>
    <dbReference type="NCBI Taxonomy" id="2862362"/>
    <lineage>
        <taxon>Eukaryota</taxon>
        <taxon>Fungi</taxon>
        <taxon>Dikarya</taxon>
        <taxon>Basidiomycota</taxon>
        <taxon>Agaricomycotina</taxon>
        <taxon>Agaricomycetes</taxon>
        <taxon>Agaricomycetidae</taxon>
        <taxon>Agaricales</taxon>
        <taxon>Marasmiineae</taxon>
        <taxon>Mycenaceae</taxon>
        <taxon>Favolaschia</taxon>
    </lineage>
</organism>
<feature type="compositionally biased region" description="Polar residues" evidence="1">
    <location>
        <begin position="630"/>
        <end position="657"/>
    </location>
</feature>
<proteinExistence type="predicted"/>
<gene>
    <name evidence="2" type="ORF">R3P38DRAFT_2775893</name>
</gene>
<keyword evidence="3" id="KW-1185">Reference proteome</keyword>
<evidence type="ECO:0000313" key="3">
    <source>
        <dbReference type="Proteomes" id="UP001362999"/>
    </source>
</evidence>
<dbReference type="Gene3D" id="3.30.420.10">
    <property type="entry name" value="Ribonuclease H-like superfamily/Ribonuclease H"/>
    <property type="match status" value="1"/>
</dbReference>
<comment type="caution">
    <text evidence="2">The sequence shown here is derived from an EMBL/GenBank/DDBJ whole genome shotgun (WGS) entry which is preliminary data.</text>
</comment>